<dbReference type="InterPro" id="IPR036179">
    <property type="entry name" value="Ig-like_dom_sf"/>
</dbReference>
<dbReference type="PANTHER" id="PTHR23268:SF124">
    <property type="entry name" value="IG-LIKE DOMAIN-CONTAINING PROTEIN"/>
    <property type="match status" value="1"/>
</dbReference>
<proteinExistence type="predicted"/>
<feature type="region of interest" description="Disordered" evidence="3">
    <location>
        <begin position="113"/>
        <end position="136"/>
    </location>
</feature>
<keyword evidence="1 4" id="KW-0732">Signal</keyword>
<dbReference type="InterPro" id="IPR013783">
    <property type="entry name" value="Ig-like_fold"/>
</dbReference>
<evidence type="ECO:0000313" key="7">
    <source>
        <dbReference type="Proteomes" id="UP000812440"/>
    </source>
</evidence>
<sequence>MRIWLVLFLTLPNRQCRAVEVTQKDKLLLVHLGASTEIHCSQDQSTHLNMYWYQHKPREGMKLMVWSSNAKEEKMEADYEARWNLHRPDIYTSALSLKGATREDSAQYFCASQSITDGDARGTPGTKPLDKESDGN</sequence>
<dbReference type="PROSITE" id="PS50835">
    <property type="entry name" value="IG_LIKE"/>
    <property type="match status" value="1"/>
</dbReference>
<evidence type="ECO:0000256" key="3">
    <source>
        <dbReference type="SAM" id="MobiDB-lite"/>
    </source>
</evidence>
<feature type="signal peptide" evidence="4">
    <location>
        <begin position="1"/>
        <end position="18"/>
    </location>
</feature>
<evidence type="ECO:0000256" key="4">
    <source>
        <dbReference type="SAM" id="SignalP"/>
    </source>
</evidence>
<accession>A0A8T2IJC4</accession>
<organism evidence="6 7">
    <name type="scientific">Hymenochirus boettgeri</name>
    <name type="common">Congo dwarf clawed frog</name>
    <dbReference type="NCBI Taxonomy" id="247094"/>
    <lineage>
        <taxon>Eukaryota</taxon>
        <taxon>Metazoa</taxon>
        <taxon>Chordata</taxon>
        <taxon>Craniata</taxon>
        <taxon>Vertebrata</taxon>
        <taxon>Euteleostomi</taxon>
        <taxon>Amphibia</taxon>
        <taxon>Batrachia</taxon>
        <taxon>Anura</taxon>
        <taxon>Pipoidea</taxon>
        <taxon>Pipidae</taxon>
        <taxon>Pipinae</taxon>
        <taxon>Hymenochirus</taxon>
    </lineage>
</organism>
<evidence type="ECO:0000259" key="5">
    <source>
        <dbReference type="PROSITE" id="PS50835"/>
    </source>
</evidence>
<dbReference type="GO" id="GO:0007166">
    <property type="term" value="P:cell surface receptor signaling pathway"/>
    <property type="evidence" value="ECO:0007669"/>
    <property type="project" value="TreeGrafter"/>
</dbReference>
<protein>
    <recommendedName>
        <fullName evidence="5">Ig-like domain-containing protein</fullName>
    </recommendedName>
</protein>
<feature type="domain" description="Ig-like" evidence="5">
    <location>
        <begin position="12"/>
        <end position="130"/>
    </location>
</feature>
<keyword evidence="7" id="KW-1185">Reference proteome</keyword>
<keyword evidence="2" id="KW-0391">Immunity</keyword>
<dbReference type="InterPro" id="IPR007110">
    <property type="entry name" value="Ig-like_dom"/>
</dbReference>
<reference evidence="6" key="1">
    <citation type="thesis" date="2020" institute="ProQuest LLC" country="789 East Eisenhower Parkway, Ann Arbor, MI, USA">
        <title>Comparative Genomics and Chromosome Evolution.</title>
        <authorList>
            <person name="Mudd A.B."/>
        </authorList>
    </citation>
    <scope>NUCLEOTIDE SEQUENCE</scope>
    <source>
        <strain evidence="6">Female2</strain>
        <tissue evidence="6">Blood</tissue>
    </source>
</reference>
<dbReference type="GO" id="GO:0005886">
    <property type="term" value="C:plasma membrane"/>
    <property type="evidence" value="ECO:0007669"/>
    <property type="project" value="TreeGrafter"/>
</dbReference>
<feature type="chain" id="PRO_5035935232" description="Ig-like domain-containing protein" evidence="4">
    <location>
        <begin position="19"/>
        <end position="136"/>
    </location>
</feature>
<dbReference type="EMBL" id="JAACNH010000736">
    <property type="protein sequence ID" value="KAG8430651.1"/>
    <property type="molecule type" value="Genomic_DNA"/>
</dbReference>
<dbReference type="SUPFAM" id="SSF48726">
    <property type="entry name" value="Immunoglobulin"/>
    <property type="match status" value="1"/>
</dbReference>
<dbReference type="AlphaFoldDB" id="A0A8T2IJC4"/>
<dbReference type="PANTHER" id="PTHR23268">
    <property type="entry name" value="T-CELL RECEPTOR BETA CHAIN"/>
    <property type="match status" value="1"/>
</dbReference>
<dbReference type="Proteomes" id="UP000812440">
    <property type="component" value="Unassembled WGS sequence"/>
</dbReference>
<name>A0A8T2IJC4_9PIPI</name>
<dbReference type="GO" id="GO:0002376">
    <property type="term" value="P:immune system process"/>
    <property type="evidence" value="ECO:0007669"/>
    <property type="project" value="UniProtKB-KW"/>
</dbReference>
<gene>
    <name evidence="6" type="ORF">GDO86_020206</name>
</gene>
<comment type="caution">
    <text evidence="6">The sequence shown here is derived from an EMBL/GenBank/DDBJ whole genome shotgun (WGS) entry which is preliminary data.</text>
</comment>
<dbReference type="InterPro" id="IPR013106">
    <property type="entry name" value="Ig_V-set"/>
</dbReference>
<dbReference type="OrthoDB" id="8947657at2759"/>
<dbReference type="Pfam" id="PF07686">
    <property type="entry name" value="V-set"/>
    <property type="match status" value="1"/>
</dbReference>
<dbReference type="Gene3D" id="2.60.40.10">
    <property type="entry name" value="Immunoglobulins"/>
    <property type="match status" value="1"/>
</dbReference>
<evidence type="ECO:0000313" key="6">
    <source>
        <dbReference type="EMBL" id="KAG8430651.1"/>
    </source>
</evidence>
<evidence type="ECO:0000256" key="1">
    <source>
        <dbReference type="ARBA" id="ARBA00022729"/>
    </source>
</evidence>
<evidence type="ECO:0000256" key="2">
    <source>
        <dbReference type="ARBA" id="ARBA00022859"/>
    </source>
</evidence>
<dbReference type="InterPro" id="IPR050413">
    <property type="entry name" value="TCR_beta_variable"/>
</dbReference>